<dbReference type="EMBL" id="MLJW01000039">
    <property type="protein sequence ID" value="OIR07053.1"/>
    <property type="molecule type" value="Genomic_DNA"/>
</dbReference>
<evidence type="ECO:0000313" key="1">
    <source>
        <dbReference type="EMBL" id="OIR07053.1"/>
    </source>
</evidence>
<organism evidence="1">
    <name type="scientific">mine drainage metagenome</name>
    <dbReference type="NCBI Taxonomy" id="410659"/>
    <lineage>
        <taxon>unclassified sequences</taxon>
        <taxon>metagenomes</taxon>
        <taxon>ecological metagenomes</taxon>
    </lineage>
</organism>
<protein>
    <submittedName>
        <fullName evidence="1">Uncharacterized protein</fullName>
    </submittedName>
</protein>
<proteinExistence type="predicted"/>
<dbReference type="AlphaFoldDB" id="A0A1J5SSQ5"/>
<sequence>MKKLTVHIHAELEIPNDWEIVELSSGVQVLKIGDKYVDFDIAPLASESDEADATWSDEDEGLTELILDAVTGLETELTEVGIH</sequence>
<reference evidence="1" key="1">
    <citation type="submission" date="2016-10" db="EMBL/GenBank/DDBJ databases">
        <title>Sequence of Gallionella enrichment culture.</title>
        <authorList>
            <person name="Poehlein A."/>
            <person name="Muehling M."/>
            <person name="Daniel R."/>
        </authorList>
    </citation>
    <scope>NUCLEOTIDE SEQUENCE</scope>
</reference>
<gene>
    <name evidence="1" type="ORF">GALL_106400</name>
</gene>
<comment type="caution">
    <text evidence="1">The sequence shown here is derived from an EMBL/GenBank/DDBJ whole genome shotgun (WGS) entry which is preliminary data.</text>
</comment>
<name>A0A1J5SSQ5_9ZZZZ</name>
<accession>A0A1J5SSQ5</accession>